<proteinExistence type="predicted"/>
<comment type="caution">
    <text evidence="2">The sequence shown here is derived from an EMBL/GenBank/DDBJ whole genome shotgun (WGS) entry which is preliminary data.</text>
</comment>
<organism evidence="2 3">
    <name type="scientific">Suillus discolor</name>
    <dbReference type="NCBI Taxonomy" id="1912936"/>
    <lineage>
        <taxon>Eukaryota</taxon>
        <taxon>Fungi</taxon>
        <taxon>Dikarya</taxon>
        <taxon>Basidiomycota</taxon>
        <taxon>Agaricomycotina</taxon>
        <taxon>Agaricomycetes</taxon>
        <taxon>Agaricomycetidae</taxon>
        <taxon>Boletales</taxon>
        <taxon>Suillineae</taxon>
        <taxon>Suillaceae</taxon>
        <taxon>Suillus</taxon>
    </lineage>
</organism>
<evidence type="ECO:0000313" key="3">
    <source>
        <dbReference type="Proteomes" id="UP000823399"/>
    </source>
</evidence>
<evidence type="ECO:0000313" key="2">
    <source>
        <dbReference type="EMBL" id="KAG2108187.1"/>
    </source>
</evidence>
<name>A0A9P7JU16_9AGAM</name>
<evidence type="ECO:0000256" key="1">
    <source>
        <dbReference type="SAM" id="MobiDB-lite"/>
    </source>
</evidence>
<reference evidence="2" key="1">
    <citation type="journal article" date="2020" name="New Phytol.">
        <title>Comparative genomics reveals dynamic genome evolution in host specialist ectomycorrhizal fungi.</title>
        <authorList>
            <person name="Lofgren L.A."/>
            <person name="Nguyen N.H."/>
            <person name="Vilgalys R."/>
            <person name="Ruytinx J."/>
            <person name="Liao H.L."/>
            <person name="Branco S."/>
            <person name="Kuo A."/>
            <person name="LaButti K."/>
            <person name="Lipzen A."/>
            <person name="Andreopoulos W."/>
            <person name="Pangilinan J."/>
            <person name="Riley R."/>
            <person name="Hundley H."/>
            <person name="Na H."/>
            <person name="Barry K."/>
            <person name="Grigoriev I.V."/>
            <person name="Stajich J.E."/>
            <person name="Kennedy P.G."/>
        </authorList>
    </citation>
    <scope>NUCLEOTIDE SEQUENCE</scope>
    <source>
        <strain evidence="2">FC423</strain>
    </source>
</reference>
<feature type="compositionally biased region" description="Low complexity" evidence="1">
    <location>
        <begin position="90"/>
        <end position="101"/>
    </location>
</feature>
<sequence length="107" mass="11815">MTVERGEEGRPTLHIQTCNKILAAKSHFPTKPDPSVLYASLLLCEKPNMLRGMIMTIANDVAASVIYAESDDLSHFLVQEAEKMPHAPHISASSMMMDSIMRQSRSG</sequence>
<dbReference type="AlphaFoldDB" id="A0A9P7JU16"/>
<dbReference type="OrthoDB" id="2653278at2759"/>
<dbReference type="RefSeq" id="XP_041292706.1">
    <property type="nucleotide sequence ID" value="XM_041441503.1"/>
</dbReference>
<accession>A0A9P7JU16</accession>
<dbReference type="Proteomes" id="UP000823399">
    <property type="component" value="Unassembled WGS sequence"/>
</dbReference>
<protein>
    <submittedName>
        <fullName evidence="2">Uncharacterized protein</fullName>
    </submittedName>
</protein>
<dbReference type="EMBL" id="JABBWM010000028">
    <property type="protein sequence ID" value="KAG2108187.1"/>
    <property type="molecule type" value="Genomic_DNA"/>
</dbReference>
<gene>
    <name evidence="2" type="ORF">F5147DRAFT_773766</name>
</gene>
<feature type="region of interest" description="Disordered" evidence="1">
    <location>
        <begin position="88"/>
        <end position="107"/>
    </location>
</feature>
<dbReference type="GeneID" id="64703762"/>
<keyword evidence="3" id="KW-1185">Reference proteome</keyword>